<dbReference type="Pfam" id="PF07686">
    <property type="entry name" value="V-set"/>
    <property type="match status" value="1"/>
</dbReference>
<dbReference type="InterPro" id="IPR007110">
    <property type="entry name" value="Ig-like_dom"/>
</dbReference>
<comment type="subcellular location">
    <subcellularLocation>
        <location evidence="1">Membrane</location>
        <topology evidence="1">Single-pass membrane protein</topology>
    </subcellularLocation>
</comment>
<dbReference type="InterPro" id="IPR003599">
    <property type="entry name" value="Ig_sub"/>
</dbReference>
<dbReference type="InterPro" id="IPR036179">
    <property type="entry name" value="Ig-like_dom_sf"/>
</dbReference>
<dbReference type="GO" id="GO:0050776">
    <property type="term" value="P:regulation of immune response"/>
    <property type="evidence" value="ECO:0007669"/>
    <property type="project" value="InterPro"/>
</dbReference>
<dbReference type="Ensembl" id="ENSFTIT00000012472.1">
    <property type="protein sequence ID" value="ENSFTIP00000011953.1"/>
    <property type="gene ID" value="ENSFTIG00000008010.1"/>
</dbReference>
<dbReference type="Pfam" id="PF08205">
    <property type="entry name" value="C2-set_2"/>
    <property type="match status" value="1"/>
</dbReference>
<dbReference type="GO" id="GO:0043031">
    <property type="term" value="P:negative regulation of macrophage activation"/>
    <property type="evidence" value="ECO:0007669"/>
    <property type="project" value="InterPro"/>
</dbReference>
<evidence type="ECO:0000256" key="6">
    <source>
        <dbReference type="ARBA" id="ARBA00023157"/>
    </source>
</evidence>
<dbReference type="PANTHER" id="PTHR46841:SF10">
    <property type="entry name" value="CD200 MOLECULE LIKE 1-RELATED"/>
    <property type="match status" value="1"/>
</dbReference>
<evidence type="ECO:0000256" key="10">
    <source>
        <dbReference type="SAM" id="SignalP"/>
    </source>
</evidence>
<evidence type="ECO:0000313" key="12">
    <source>
        <dbReference type="Ensembl" id="ENSFTIP00000011953.1"/>
    </source>
</evidence>
<evidence type="ECO:0000256" key="8">
    <source>
        <dbReference type="ARBA" id="ARBA00023319"/>
    </source>
</evidence>
<evidence type="ECO:0000256" key="2">
    <source>
        <dbReference type="ARBA" id="ARBA00022692"/>
    </source>
</evidence>
<feature type="domain" description="Ig-like" evidence="11">
    <location>
        <begin position="160"/>
        <end position="231"/>
    </location>
</feature>
<dbReference type="GO" id="GO:0030424">
    <property type="term" value="C:axon"/>
    <property type="evidence" value="ECO:0007669"/>
    <property type="project" value="TreeGrafter"/>
</dbReference>
<dbReference type="InterPro" id="IPR033321">
    <property type="entry name" value="CD200_Ig_V_dom"/>
</dbReference>
<evidence type="ECO:0000313" key="13">
    <source>
        <dbReference type="Proteomes" id="UP000694562"/>
    </source>
</evidence>
<dbReference type="GO" id="GO:0034113">
    <property type="term" value="P:heterotypic cell-cell adhesion"/>
    <property type="evidence" value="ECO:0007669"/>
    <property type="project" value="TreeGrafter"/>
</dbReference>
<keyword evidence="13" id="KW-1185">Reference proteome</keyword>
<dbReference type="OrthoDB" id="9422141at2759"/>
<dbReference type="GO" id="GO:0150079">
    <property type="term" value="P:negative regulation of neuroinflammatory response"/>
    <property type="evidence" value="ECO:0007669"/>
    <property type="project" value="TreeGrafter"/>
</dbReference>
<evidence type="ECO:0000256" key="9">
    <source>
        <dbReference type="SAM" id="Phobius"/>
    </source>
</evidence>
<feature type="chain" id="PRO_5033997125" description="Ig-like domain-containing protein" evidence="10">
    <location>
        <begin position="20"/>
        <end position="398"/>
    </location>
</feature>
<keyword evidence="2 9" id="KW-0812">Transmembrane</keyword>
<feature type="transmembrane region" description="Helical" evidence="9">
    <location>
        <begin position="242"/>
        <end position="261"/>
    </location>
</feature>
<keyword evidence="7" id="KW-0325">Glycoprotein</keyword>
<keyword evidence="6" id="KW-1015">Disulfide bond</keyword>
<reference evidence="12" key="1">
    <citation type="submission" date="2025-08" db="UniProtKB">
        <authorList>
            <consortium name="Ensembl"/>
        </authorList>
    </citation>
    <scope>IDENTIFICATION</scope>
</reference>
<reference evidence="12" key="2">
    <citation type="submission" date="2025-09" db="UniProtKB">
        <authorList>
            <consortium name="Ensembl"/>
        </authorList>
    </citation>
    <scope>IDENTIFICATION</scope>
</reference>
<feature type="signal peptide" evidence="10">
    <location>
        <begin position="1"/>
        <end position="19"/>
    </location>
</feature>
<evidence type="ECO:0000256" key="4">
    <source>
        <dbReference type="ARBA" id="ARBA00022989"/>
    </source>
</evidence>
<dbReference type="InterPro" id="IPR047164">
    <property type="entry name" value="OX2G-like"/>
</dbReference>
<dbReference type="SUPFAM" id="SSF48726">
    <property type="entry name" value="Immunoglobulin"/>
    <property type="match status" value="2"/>
</dbReference>
<dbReference type="GO" id="GO:0043025">
    <property type="term" value="C:neuronal cell body"/>
    <property type="evidence" value="ECO:0007669"/>
    <property type="project" value="TreeGrafter"/>
</dbReference>
<dbReference type="InterPro" id="IPR013783">
    <property type="entry name" value="Ig-like_fold"/>
</dbReference>
<keyword evidence="8" id="KW-0393">Immunoglobulin domain</keyword>
<keyword evidence="5 9" id="KW-0472">Membrane</keyword>
<evidence type="ECO:0000256" key="5">
    <source>
        <dbReference type="ARBA" id="ARBA00023136"/>
    </source>
</evidence>
<dbReference type="Gene3D" id="2.60.40.10">
    <property type="entry name" value="Immunoglobulins"/>
    <property type="match status" value="2"/>
</dbReference>
<evidence type="ECO:0000256" key="3">
    <source>
        <dbReference type="ARBA" id="ARBA00022729"/>
    </source>
</evidence>
<dbReference type="PANTHER" id="PTHR46841">
    <property type="entry name" value="OX-2 MEMBRANE GLYCOPROTEIN"/>
    <property type="match status" value="1"/>
</dbReference>
<dbReference type="SMART" id="SM00409">
    <property type="entry name" value="IG"/>
    <property type="match status" value="1"/>
</dbReference>
<dbReference type="CDD" id="cd05846">
    <property type="entry name" value="IgV_1_MRC-OX-2_like"/>
    <property type="match status" value="1"/>
</dbReference>
<dbReference type="PROSITE" id="PS50835">
    <property type="entry name" value="IG_LIKE"/>
    <property type="match status" value="2"/>
</dbReference>
<evidence type="ECO:0000256" key="1">
    <source>
        <dbReference type="ARBA" id="ARBA00004167"/>
    </source>
</evidence>
<dbReference type="GO" id="GO:0009986">
    <property type="term" value="C:cell surface"/>
    <property type="evidence" value="ECO:0007669"/>
    <property type="project" value="TreeGrafter"/>
</dbReference>
<dbReference type="OMA" id="ANFSCNF"/>
<dbReference type="GO" id="GO:0098632">
    <property type="term" value="F:cell-cell adhesion mediator activity"/>
    <property type="evidence" value="ECO:0007669"/>
    <property type="project" value="InterPro"/>
</dbReference>
<dbReference type="AlphaFoldDB" id="A0A8C4UEC1"/>
<dbReference type="Proteomes" id="UP000694562">
    <property type="component" value="Unplaced"/>
</dbReference>
<dbReference type="InterPro" id="IPR013106">
    <property type="entry name" value="Ig_V-set"/>
</dbReference>
<sequence>MFFLLLCWAEIYLLLLCEGCQLDKPAMGLMEPVKSDGIIEAALGGEANFSCNFLLSMEVLQVTWQKRMGSSFQNIATYSPKHGLRLIEPFQKKARFITAAVKASAITLQNLTFEDESYYRCIFSVFPHGSFSKEICLNIQTISELTVEYDLHLPTEGLSTAVCSATGKPAPSITWLNESDLDGSPEIHHVQNSNGTVTVANRLTFSSNHLRALACLLEHPQGRKMKAVYLEKRREGAETSTIIMAVLIAVLFLPILIYGVMRLIKTVRKKLNVHSVSRTPKNEKGLHQDLSNQAMSLHTLKDQNVAYQSEEQAPGSSVHKMLQGLRRNPREKKSCRRLFSEEAENLNTSIHVMAGSGLIEDVKELGYMPVKVDREATACGAVQRTPRASCSSAQCRKE</sequence>
<feature type="domain" description="Ig-like" evidence="11">
    <location>
        <begin position="25"/>
        <end position="121"/>
    </location>
</feature>
<keyword evidence="3 10" id="KW-0732">Signal</keyword>
<evidence type="ECO:0000259" key="11">
    <source>
        <dbReference type="PROSITE" id="PS50835"/>
    </source>
</evidence>
<keyword evidence="4 9" id="KW-1133">Transmembrane helix</keyword>
<dbReference type="GO" id="GO:0016020">
    <property type="term" value="C:membrane"/>
    <property type="evidence" value="ECO:0007669"/>
    <property type="project" value="UniProtKB-SubCell"/>
</dbReference>
<proteinExistence type="predicted"/>
<dbReference type="InterPro" id="IPR013162">
    <property type="entry name" value="CD80_C2-set"/>
</dbReference>
<name>A0A8C4UEC1_FALTI</name>
<protein>
    <recommendedName>
        <fullName evidence="11">Ig-like domain-containing protein</fullName>
    </recommendedName>
</protein>
<accession>A0A8C4UEC1</accession>
<organism evidence="12 13">
    <name type="scientific">Falco tinnunculus</name>
    <name type="common">Common kestrel</name>
    <dbReference type="NCBI Taxonomy" id="100819"/>
    <lineage>
        <taxon>Eukaryota</taxon>
        <taxon>Metazoa</taxon>
        <taxon>Chordata</taxon>
        <taxon>Craniata</taxon>
        <taxon>Vertebrata</taxon>
        <taxon>Euteleostomi</taxon>
        <taxon>Archelosauria</taxon>
        <taxon>Archosauria</taxon>
        <taxon>Dinosauria</taxon>
        <taxon>Saurischia</taxon>
        <taxon>Theropoda</taxon>
        <taxon>Coelurosauria</taxon>
        <taxon>Aves</taxon>
        <taxon>Neognathae</taxon>
        <taxon>Neoaves</taxon>
        <taxon>Telluraves</taxon>
        <taxon>Australaves</taxon>
        <taxon>Falconiformes</taxon>
        <taxon>Falconidae</taxon>
        <taxon>Falco</taxon>
    </lineage>
</organism>
<evidence type="ECO:0000256" key="7">
    <source>
        <dbReference type="ARBA" id="ARBA00023180"/>
    </source>
</evidence>